<feature type="signal peptide" evidence="1">
    <location>
        <begin position="1"/>
        <end position="25"/>
    </location>
</feature>
<dbReference type="InterPro" id="IPR029058">
    <property type="entry name" value="AB_hydrolase_fold"/>
</dbReference>
<comment type="caution">
    <text evidence="3">The sequence shown here is derived from an EMBL/GenBank/DDBJ whole genome shotgun (WGS) entry which is preliminary data.</text>
</comment>
<keyword evidence="1" id="KW-0732">Signal</keyword>
<dbReference type="Proteomes" id="UP000034680">
    <property type="component" value="Unassembled WGS sequence"/>
</dbReference>
<dbReference type="Pfam" id="PF12697">
    <property type="entry name" value="Abhydrolase_6"/>
    <property type="match status" value="1"/>
</dbReference>
<sequence>MAHHSLGSLLSSALTLLVGCSLAAAAAGRQQQQQLQQHHARLPRRSDNSTADCTGVLALSPGCSSNQPACARDFFYVGGRYYEDASGNRTTDQLYVEKLTPAAVTQPKPVVFFHGGGTSGVSWLNTPDNRKGFASYFLEQGYQVYVVDQTSVGRSTQPDLDSYPLSASTTVENTEKSFSGPQHFPELYPQAVLHTQFPGTGLRGDPFFEQFQRAVIPFSTNSTGVENVMREAGCELLSIIGPSYLVSHSAGGMYPILMSNDCGSLVAGNINLESSTTPFFFPSTGALSGTVTRSWGLTDVPVDYEPPVSDPSELVQVEVGNDTLAYRSCHLQAEPARKLPKISAVRYLLITSEASVHITYDHCTIQYLRQVGGNPEWIRLAELGIHGNGHFMHLELNNQEIAAVVADWIQGSEKNATLTRRWTR</sequence>
<dbReference type="SUPFAM" id="SSF53474">
    <property type="entry name" value="alpha/beta-Hydrolases"/>
    <property type="match status" value="1"/>
</dbReference>
<accession>A0A0G2FVW3</accession>
<dbReference type="InterPro" id="IPR050228">
    <property type="entry name" value="Carboxylesterase_BioH"/>
</dbReference>
<evidence type="ECO:0000313" key="4">
    <source>
        <dbReference type="Proteomes" id="UP000034680"/>
    </source>
</evidence>
<dbReference type="Gene3D" id="3.40.50.1820">
    <property type="entry name" value="alpha/beta hydrolase"/>
    <property type="match status" value="1"/>
</dbReference>
<evidence type="ECO:0000313" key="3">
    <source>
        <dbReference type="EMBL" id="KKY38059.1"/>
    </source>
</evidence>
<dbReference type="PANTHER" id="PTHR43194:SF4">
    <property type="entry name" value="AB HYDROLASE-1 DOMAIN-CONTAINING PROTEIN"/>
    <property type="match status" value="1"/>
</dbReference>
<organism evidence="3 4">
    <name type="scientific">Diaporthe ampelina</name>
    <dbReference type="NCBI Taxonomy" id="1214573"/>
    <lineage>
        <taxon>Eukaryota</taxon>
        <taxon>Fungi</taxon>
        <taxon>Dikarya</taxon>
        <taxon>Ascomycota</taxon>
        <taxon>Pezizomycotina</taxon>
        <taxon>Sordariomycetes</taxon>
        <taxon>Sordariomycetidae</taxon>
        <taxon>Diaporthales</taxon>
        <taxon>Diaporthaceae</taxon>
        <taxon>Diaporthe</taxon>
    </lineage>
</organism>
<dbReference type="OrthoDB" id="9978720at2759"/>
<dbReference type="InterPro" id="IPR000073">
    <property type="entry name" value="AB_hydrolase_1"/>
</dbReference>
<dbReference type="EMBL" id="LCUC01000061">
    <property type="protein sequence ID" value="KKY38059.1"/>
    <property type="molecule type" value="Genomic_DNA"/>
</dbReference>
<reference evidence="3 4" key="2">
    <citation type="submission" date="2015-05" db="EMBL/GenBank/DDBJ databases">
        <authorList>
            <person name="Morales-Cruz A."/>
            <person name="Amrine K.C."/>
            <person name="Cantu D."/>
        </authorList>
    </citation>
    <scope>NUCLEOTIDE SEQUENCE [LARGE SCALE GENOMIC DNA]</scope>
    <source>
        <strain evidence="3">DA912</strain>
    </source>
</reference>
<gene>
    <name evidence="3" type="ORF">UCDDA912_g01816</name>
</gene>
<proteinExistence type="predicted"/>
<name>A0A0G2FVW3_9PEZI</name>
<feature type="chain" id="PRO_5002544369" description="AB hydrolase-1 domain-containing protein" evidence="1">
    <location>
        <begin position="26"/>
        <end position="424"/>
    </location>
</feature>
<keyword evidence="4" id="KW-1185">Reference proteome</keyword>
<evidence type="ECO:0000259" key="2">
    <source>
        <dbReference type="Pfam" id="PF12697"/>
    </source>
</evidence>
<reference evidence="3 4" key="1">
    <citation type="submission" date="2015-05" db="EMBL/GenBank/DDBJ databases">
        <title>Distinctive expansion of gene families associated with plant cell wall degradation and secondary metabolism in the genomes of grapevine trunk pathogens.</title>
        <authorList>
            <person name="Lawrence D.P."/>
            <person name="Travadon R."/>
            <person name="Rolshausen P.E."/>
            <person name="Baumgartner K."/>
        </authorList>
    </citation>
    <scope>NUCLEOTIDE SEQUENCE [LARGE SCALE GENOMIC DNA]</scope>
    <source>
        <strain evidence="3">DA912</strain>
    </source>
</reference>
<protein>
    <recommendedName>
        <fullName evidence="2">AB hydrolase-1 domain-containing protein</fullName>
    </recommendedName>
</protein>
<feature type="domain" description="AB hydrolase-1" evidence="2">
    <location>
        <begin position="110"/>
        <end position="403"/>
    </location>
</feature>
<dbReference type="AlphaFoldDB" id="A0A0G2FVW3"/>
<evidence type="ECO:0000256" key="1">
    <source>
        <dbReference type="SAM" id="SignalP"/>
    </source>
</evidence>
<dbReference type="CDD" id="cd12809">
    <property type="entry name" value="Esterase_713_like-2"/>
    <property type="match status" value="1"/>
</dbReference>
<dbReference type="PANTHER" id="PTHR43194">
    <property type="entry name" value="HYDROLASE ALPHA/BETA FOLD FAMILY"/>
    <property type="match status" value="1"/>
</dbReference>